<dbReference type="GO" id="GO:0004386">
    <property type="term" value="F:helicase activity"/>
    <property type="evidence" value="ECO:0007669"/>
    <property type="project" value="UniProtKB-KW"/>
</dbReference>
<evidence type="ECO:0000313" key="7">
    <source>
        <dbReference type="EMBL" id="ROR76033.1"/>
    </source>
</evidence>
<dbReference type="InterPro" id="IPR045455">
    <property type="entry name" value="NrS-1_pol-like_helicase"/>
</dbReference>
<dbReference type="RefSeq" id="WP_085514184.1">
    <property type="nucleotide sequence ID" value="NZ_FXAP01000007.1"/>
</dbReference>
<dbReference type="PROSITE" id="PS51206">
    <property type="entry name" value="SF3_HELICASE_1"/>
    <property type="match status" value="1"/>
</dbReference>
<dbReference type="Proteomes" id="UP000266915">
    <property type="component" value="Unassembled WGS sequence"/>
</dbReference>
<dbReference type="NCBIfam" id="TIGR01613">
    <property type="entry name" value="primase_Cterm"/>
    <property type="match status" value="1"/>
</dbReference>
<dbReference type="InterPro" id="IPR027417">
    <property type="entry name" value="P-loop_NTPase"/>
</dbReference>
<dbReference type="Gene3D" id="3.40.50.300">
    <property type="entry name" value="P-loop containing nucleotide triphosphate hydrolases"/>
    <property type="match status" value="1"/>
</dbReference>
<dbReference type="PANTHER" id="PTHR35372:SF2">
    <property type="entry name" value="SF3 HELICASE DOMAIN-CONTAINING PROTEIN"/>
    <property type="match status" value="1"/>
</dbReference>
<evidence type="ECO:0000256" key="1">
    <source>
        <dbReference type="ARBA" id="ARBA00022741"/>
    </source>
</evidence>
<evidence type="ECO:0000259" key="6">
    <source>
        <dbReference type="PROSITE" id="PS51206"/>
    </source>
</evidence>
<name>A0A3N2BL74_9MICO</name>
<feature type="region of interest" description="Disordered" evidence="5">
    <location>
        <begin position="526"/>
        <end position="552"/>
    </location>
</feature>
<dbReference type="InterPro" id="IPR014015">
    <property type="entry name" value="Helicase_SF3_DNA-vir"/>
</dbReference>
<keyword evidence="1" id="KW-0547">Nucleotide-binding</keyword>
<reference evidence="7 8" key="1">
    <citation type="submission" date="2018-11" db="EMBL/GenBank/DDBJ databases">
        <title>Sequencing the genomes of 1000 actinobacteria strains.</title>
        <authorList>
            <person name="Klenk H.-P."/>
        </authorList>
    </citation>
    <scope>NUCLEOTIDE SEQUENCE [LARGE SCALE GENOMIC DNA]</scope>
    <source>
        <strain evidence="7 8">DSM 14012</strain>
    </source>
</reference>
<dbReference type="InterPro" id="IPR004968">
    <property type="entry name" value="DNA_primase/NTPase_C"/>
</dbReference>
<evidence type="ECO:0000256" key="2">
    <source>
        <dbReference type="ARBA" id="ARBA00022801"/>
    </source>
</evidence>
<dbReference type="GO" id="GO:0005524">
    <property type="term" value="F:ATP binding"/>
    <property type="evidence" value="ECO:0007669"/>
    <property type="project" value="UniProtKB-KW"/>
</dbReference>
<organism evidence="7 8">
    <name type="scientific">Plantibacter flavus</name>
    <dbReference type="NCBI Taxonomy" id="150123"/>
    <lineage>
        <taxon>Bacteria</taxon>
        <taxon>Bacillati</taxon>
        <taxon>Actinomycetota</taxon>
        <taxon>Actinomycetes</taxon>
        <taxon>Micrococcales</taxon>
        <taxon>Microbacteriaceae</taxon>
        <taxon>Plantibacter</taxon>
    </lineage>
</organism>
<dbReference type="GO" id="GO:0016787">
    <property type="term" value="F:hydrolase activity"/>
    <property type="evidence" value="ECO:0007669"/>
    <property type="project" value="UniProtKB-KW"/>
</dbReference>
<dbReference type="InterPro" id="IPR051620">
    <property type="entry name" value="ORF904-like_C"/>
</dbReference>
<dbReference type="SMART" id="SM00885">
    <property type="entry name" value="D5_N"/>
    <property type="match status" value="1"/>
</dbReference>
<dbReference type="Pfam" id="PF03288">
    <property type="entry name" value="Pox_D5"/>
    <property type="match status" value="1"/>
</dbReference>
<dbReference type="Pfam" id="PF19263">
    <property type="entry name" value="DUF5906"/>
    <property type="match status" value="1"/>
</dbReference>
<dbReference type="InterPro" id="IPR014818">
    <property type="entry name" value="Phage/plasmid_primase_P4_C"/>
</dbReference>
<proteinExistence type="predicted"/>
<evidence type="ECO:0000256" key="5">
    <source>
        <dbReference type="SAM" id="MobiDB-lite"/>
    </source>
</evidence>
<evidence type="ECO:0000256" key="4">
    <source>
        <dbReference type="ARBA" id="ARBA00022840"/>
    </source>
</evidence>
<dbReference type="EMBL" id="RKHL01000002">
    <property type="protein sequence ID" value="ROR76033.1"/>
    <property type="molecule type" value="Genomic_DNA"/>
</dbReference>
<accession>A0A3N2BL74</accession>
<protein>
    <submittedName>
        <fullName evidence="7">Putative DNA primase/helicase</fullName>
    </submittedName>
</protein>
<sequence>MATTQNEITIQATRTYLASIKSNPLPSPAAIEESLLAKTNALFALENSGRTGSHRINLLKRLTFSQVAEILISLHRVVRIAPSGKNTDRDHDLLAIYVDDGEDEGIYATSEDQIRSIARLYNRELTINESREVMTVLREEAPRVSRCADRDMIAVNNGVFDYRKKELKPFDPSMVFLSKARVDYVQGALSPGILTPDGETWEVESWMHTLTDDPEIIVLLWEILGAIVRPHVRWNKSAWFFSELGNNGKGTLVELMRNLVGSASYASIPISDFGKEFLLEPLTRASAILVDENDVGTFIDRAANLKAIITNDVISINRKHKTPIAYQFWGFMVQCLNEFPRIKDKSESFYRRQLFVPFTKSFTGAEKRYIKDDYVGRDDVLQYVLHRVLHMNYYTLSEPEATKNVLEEYKGFNDPVRSFWTEFEEAFVWDLVPFAYLYDLYKAWFAKTNPSGSPIGRIVFVKDLLAIVHKSTLWHCADQRQQVRPGKMMDSPEPLTARFDLKDWMNQAYTGSDPLRKSTVHPLSSSYRGLQRTNTPPAAAGAVSAPGGGSTT</sequence>
<dbReference type="Pfam" id="PF08706">
    <property type="entry name" value="D5_N"/>
    <property type="match status" value="1"/>
</dbReference>
<dbReference type="AlphaFoldDB" id="A0A3N2BL74"/>
<evidence type="ECO:0000256" key="3">
    <source>
        <dbReference type="ARBA" id="ARBA00022806"/>
    </source>
</evidence>
<dbReference type="InterPro" id="IPR006500">
    <property type="entry name" value="Helicase_put_C_phage/plasmid"/>
</dbReference>
<keyword evidence="4" id="KW-0067">ATP-binding</keyword>
<feature type="compositionally biased region" description="Low complexity" evidence="5">
    <location>
        <begin position="535"/>
        <end position="545"/>
    </location>
</feature>
<dbReference type="PANTHER" id="PTHR35372">
    <property type="entry name" value="ATP BINDING PROTEIN-RELATED"/>
    <property type="match status" value="1"/>
</dbReference>
<gene>
    <name evidence="7" type="ORF">EDD42_3986</name>
</gene>
<keyword evidence="8" id="KW-1185">Reference proteome</keyword>
<keyword evidence="3 7" id="KW-0347">Helicase</keyword>
<comment type="caution">
    <text evidence="7">The sequence shown here is derived from an EMBL/GenBank/DDBJ whole genome shotgun (WGS) entry which is preliminary data.</text>
</comment>
<dbReference type="SUPFAM" id="SSF52540">
    <property type="entry name" value="P-loop containing nucleoside triphosphate hydrolases"/>
    <property type="match status" value="1"/>
</dbReference>
<evidence type="ECO:0000313" key="8">
    <source>
        <dbReference type="Proteomes" id="UP000266915"/>
    </source>
</evidence>
<feature type="domain" description="SF3 helicase" evidence="6">
    <location>
        <begin position="215"/>
        <end position="371"/>
    </location>
</feature>
<keyword evidence="2" id="KW-0378">Hydrolase</keyword>